<evidence type="ECO:0000256" key="5">
    <source>
        <dbReference type="ARBA" id="ARBA00022490"/>
    </source>
</evidence>
<comment type="similarity">
    <text evidence="2">Belongs to the ATG3 family.</text>
</comment>
<keyword evidence="5" id="KW-0963">Cytoplasm</keyword>
<evidence type="ECO:0000256" key="7">
    <source>
        <dbReference type="ARBA" id="ARBA00022927"/>
    </source>
</evidence>
<feature type="domain" description="DUF7730" evidence="13">
    <location>
        <begin position="479"/>
        <end position="578"/>
    </location>
</feature>
<dbReference type="GeneID" id="63722485"/>
<dbReference type="GO" id="GO:0019776">
    <property type="term" value="F:Atg8-family ligase activity"/>
    <property type="evidence" value="ECO:0007669"/>
    <property type="project" value="TreeGrafter"/>
</dbReference>
<evidence type="ECO:0000256" key="6">
    <source>
        <dbReference type="ARBA" id="ARBA00022786"/>
    </source>
</evidence>
<dbReference type="PANTHER" id="PTHR12866:SF2">
    <property type="entry name" value="UBIQUITIN-LIKE-CONJUGATING ENZYME ATG3"/>
    <property type="match status" value="1"/>
</dbReference>
<evidence type="ECO:0000256" key="9">
    <source>
        <dbReference type="ARBA" id="ARBA00032144"/>
    </source>
</evidence>
<evidence type="ECO:0000259" key="13">
    <source>
        <dbReference type="Pfam" id="PF24864"/>
    </source>
</evidence>
<evidence type="ECO:0000256" key="4">
    <source>
        <dbReference type="ARBA" id="ARBA00022448"/>
    </source>
</evidence>
<dbReference type="Pfam" id="PF03987">
    <property type="entry name" value="Autophagy_act_C"/>
    <property type="match status" value="1"/>
</dbReference>
<evidence type="ECO:0000313" key="14">
    <source>
        <dbReference type="EMBL" id="OJJ02197.1"/>
    </source>
</evidence>
<reference evidence="15" key="1">
    <citation type="journal article" date="2017" name="Genome Biol.">
        <title>Comparative genomics reveals high biological diversity and specific adaptations in the industrially and medically important fungal genus Aspergillus.</title>
        <authorList>
            <person name="de Vries R.P."/>
            <person name="Riley R."/>
            <person name="Wiebenga A."/>
            <person name="Aguilar-Osorio G."/>
            <person name="Amillis S."/>
            <person name="Uchima C.A."/>
            <person name="Anderluh G."/>
            <person name="Asadollahi M."/>
            <person name="Askin M."/>
            <person name="Barry K."/>
            <person name="Battaglia E."/>
            <person name="Bayram O."/>
            <person name="Benocci T."/>
            <person name="Braus-Stromeyer S.A."/>
            <person name="Caldana C."/>
            <person name="Canovas D."/>
            <person name="Cerqueira G.C."/>
            <person name="Chen F."/>
            <person name="Chen W."/>
            <person name="Choi C."/>
            <person name="Clum A."/>
            <person name="Dos Santos R.A."/>
            <person name="Damasio A.R."/>
            <person name="Diallinas G."/>
            <person name="Emri T."/>
            <person name="Fekete E."/>
            <person name="Flipphi M."/>
            <person name="Freyberg S."/>
            <person name="Gallo A."/>
            <person name="Gournas C."/>
            <person name="Habgood R."/>
            <person name="Hainaut M."/>
            <person name="Harispe M.L."/>
            <person name="Henrissat B."/>
            <person name="Hilden K.S."/>
            <person name="Hope R."/>
            <person name="Hossain A."/>
            <person name="Karabika E."/>
            <person name="Karaffa L."/>
            <person name="Karanyi Z."/>
            <person name="Krasevec N."/>
            <person name="Kuo A."/>
            <person name="Kusch H."/>
            <person name="LaButti K."/>
            <person name="Lagendijk E.L."/>
            <person name="Lapidus A."/>
            <person name="Levasseur A."/>
            <person name="Lindquist E."/>
            <person name="Lipzen A."/>
            <person name="Logrieco A.F."/>
            <person name="MacCabe A."/>
            <person name="Maekelae M.R."/>
            <person name="Malavazi I."/>
            <person name="Melin P."/>
            <person name="Meyer V."/>
            <person name="Mielnichuk N."/>
            <person name="Miskei M."/>
            <person name="Molnar A.P."/>
            <person name="Mule G."/>
            <person name="Ngan C.Y."/>
            <person name="Orejas M."/>
            <person name="Orosz E."/>
            <person name="Ouedraogo J.P."/>
            <person name="Overkamp K.M."/>
            <person name="Park H.-S."/>
            <person name="Perrone G."/>
            <person name="Piumi F."/>
            <person name="Punt P.J."/>
            <person name="Ram A.F."/>
            <person name="Ramon A."/>
            <person name="Rauscher S."/>
            <person name="Record E."/>
            <person name="Riano-Pachon D.M."/>
            <person name="Robert V."/>
            <person name="Roehrig J."/>
            <person name="Ruller R."/>
            <person name="Salamov A."/>
            <person name="Salih N.S."/>
            <person name="Samson R.A."/>
            <person name="Sandor E."/>
            <person name="Sanguinetti M."/>
            <person name="Schuetze T."/>
            <person name="Sepcic K."/>
            <person name="Shelest E."/>
            <person name="Sherlock G."/>
            <person name="Sophianopoulou V."/>
            <person name="Squina F.M."/>
            <person name="Sun H."/>
            <person name="Susca A."/>
            <person name="Todd R.B."/>
            <person name="Tsang A."/>
            <person name="Unkles S.E."/>
            <person name="van de Wiele N."/>
            <person name="van Rossen-Uffink D."/>
            <person name="Oliveira J.V."/>
            <person name="Vesth T.C."/>
            <person name="Visser J."/>
            <person name="Yu J.-H."/>
            <person name="Zhou M."/>
            <person name="Andersen M.R."/>
            <person name="Archer D.B."/>
            <person name="Baker S.E."/>
            <person name="Benoit I."/>
            <person name="Brakhage A.A."/>
            <person name="Braus G.H."/>
            <person name="Fischer R."/>
            <person name="Frisvad J.C."/>
            <person name="Goldman G.H."/>
            <person name="Houbraken J."/>
            <person name="Oakley B."/>
            <person name="Pocsi I."/>
            <person name="Scazzocchio C."/>
            <person name="Seiboth B."/>
            <person name="vanKuyk P.A."/>
            <person name="Wortman J."/>
            <person name="Dyer P.S."/>
            <person name="Grigoriev I.V."/>
        </authorList>
    </citation>
    <scope>NUCLEOTIDE SEQUENCE [LARGE SCALE GENOMIC DNA]</scope>
    <source>
        <strain evidence="15">CBS 583.65</strain>
    </source>
</reference>
<feature type="compositionally biased region" description="Basic and acidic residues" evidence="12">
    <location>
        <begin position="153"/>
        <end position="172"/>
    </location>
</feature>
<comment type="subunit">
    <text evidence="11">Monomer. Interacts with ATG8 through an intermediate thioester bond through the C-terminal Gly of ATG8. Also interacts with the 40 amino acid C-terminal region of the E1-like ATG7 enzyme. Also interacts with the ATG12-ATG5 conjugate.</text>
</comment>
<feature type="region of interest" description="Disordered" evidence="12">
    <location>
        <begin position="133"/>
        <end position="190"/>
    </location>
</feature>
<proteinExistence type="inferred from homology"/>
<evidence type="ECO:0000256" key="1">
    <source>
        <dbReference type="ARBA" id="ARBA00004496"/>
    </source>
</evidence>
<organism evidence="14 15">
    <name type="scientific">Aspergillus versicolor CBS 583.65</name>
    <dbReference type="NCBI Taxonomy" id="1036611"/>
    <lineage>
        <taxon>Eukaryota</taxon>
        <taxon>Fungi</taxon>
        <taxon>Dikarya</taxon>
        <taxon>Ascomycota</taxon>
        <taxon>Pezizomycotina</taxon>
        <taxon>Eurotiomycetes</taxon>
        <taxon>Eurotiomycetidae</taxon>
        <taxon>Eurotiales</taxon>
        <taxon>Aspergillaceae</taxon>
        <taxon>Aspergillus</taxon>
        <taxon>Aspergillus subgen. Nidulantes</taxon>
    </lineage>
</organism>
<keyword evidence="8" id="KW-0072">Autophagy</keyword>
<gene>
    <name evidence="14" type="ORF">ASPVEDRAFT_132926</name>
</gene>
<name>A0A1L9PKY7_ASPVE</name>
<evidence type="ECO:0000313" key="15">
    <source>
        <dbReference type="Proteomes" id="UP000184073"/>
    </source>
</evidence>
<protein>
    <recommendedName>
        <fullName evidence="3">Autophagy-related protein 3</fullName>
    </recommendedName>
    <alternativeName>
        <fullName evidence="9 10">Autophagy-related E2-like conjugation enzyme ATG3</fullName>
    </alternativeName>
</protein>
<sequence>LLQHPSLNIHHSTYTVSIYQVLEGKLKAQKMNILQSTISTWRDRLAPVSRTSTFRTSGQITPEEFVLAGDYLVYKFPSWSWADASSPSKRVSYLPAGKQFLVTRGVPCHRRLNDNFAGDANFDDEVVRDYLSGGAGDAEGGDDDGWLRTGGGGERHESTIRDVRTVDESGKEEAEEEEEEIPDMEDDDDEEAIIREPVGKSSTTQPTRTYNLYITYANFYRTPRLYLSGYLSASEPLPPHLMMEDIVGDYKDKTVTLEDFPWFDGNMKMASVHPCRHASVMKTLLDRADAALKLRLEKLKQAAGSSSPQEKAKLAQPESGLEGLVDDIKGLSLADAQKQGDKTAQTGGEEWEVLQHDDDDQIAIRVDQYLVVFLKFIASVTPGIEHDFTMGAYSLSGVHDFIFSFHSIWALPSPCSGSCLFRALRVIQYSGQWWPDRQTDSLLPLAETKHQPCYVSSPEYQLLHFISPFNYFSQMTTKPSPFLRLPPELRLQIYEYILDIPTPYTSLTEHKKPLIVINDTGNKFTSRSIYRSLQFSPKWVGIRNDDLSLLSVNRQIHAEVENFLYTSHTLFFLNGFDLDNLGDFLDTLSPTARRCTRSIGFEVYLFVHNSNTSGSIPKRSFQQYESAAKVMRERLPNLKGVVFYMDPWFSACCDNAVFGPWCDERSVLARGVGFLVRAFGGVKVKGDLEVEMDLDFLPATMRLPGLEKGAHAYDTGPKSLVGVR</sequence>
<dbReference type="GO" id="GO:0015031">
    <property type="term" value="P:protein transport"/>
    <property type="evidence" value="ECO:0007669"/>
    <property type="project" value="UniProtKB-KW"/>
</dbReference>
<dbReference type="EMBL" id="KV878129">
    <property type="protein sequence ID" value="OJJ02197.1"/>
    <property type="molecule type" value="Genomic_DNA"/>
</dbReference>
<dbReference type="STRING" id="1036611.A0A1L9PKY7"/>
<accession>A0A1L9PKY7</accession>
<dbReference type="InterPro" id="IPR056632">
    <property type="entry name" value="DUF7730"/>
</dbReference>
<dbReference type="GO" id="GO:0044804">
    <property type="term" value="P:nucleophagy"/>
    <property type="evidence" value="ECO:0007669"/>
    <property type="project" value="TreeGrafter"/>
</dbReference>
<keyword evidence="4" id="KW-0813">Transport</keyword>
<evidence type="ECO:0000256" key="8">
    <source>
        <dbReference type="ARBA" id="ARBA00023006"/>
    </source>
</evidence>
<keyword evidence="6" id="KW-0833">Ubl conjugation pathway</keyword>
<dbReference type="GO" id="GO:0005829">
    <property type="term" value="C:cytosol"/>
    <property type="evidence" value="ECO:0007669"/>
    <property type="project" value="TreeGrafter"/>
</dbReference>
<evidence type="ECO:0000256" key="3">
    <source>
        <dbReference type="ARBA" id="ARBA00018067"/>
    </source>
</evidence>
<feature type="compositionally biased region" description="Acidic residues" evidence="12">
    <location>
        <begin position="173"/>
        <end position="190"/>
    </location>
</feature>
<keyword evidence="15" id="KW-1185">Reference proteome</keyword>
<evidence type="ECO:0000256" key="10">
    <source>
        <dbReference type="ARBA" id="ARBA00033139"/>
    </source>
</evidence>
<evidence type="ECO:0000256" key="12">
    <source>
        <dbReference type="SAM" id="MobiDB-lite"/>
    </source>
</evidence>
<dbReference type="GO" id="GO:0000422">
    <property type="term" value="P:autophagy of mitochondrion"/>
    <property type="evidence" value="ECO:0007669"/>
    <property type="project" value="TreeGrafter"/>
</dbReference>
<keyword evidence="7" id="KW-0653">Protein transport</keyword>
<feature type="non-terminal residue" evidence="14">
    <location>
        <position position="1"/>
    </location>
</feature>
<dbReference type="PANTHER" id="PTHR12866">
    <property type="entry name" value="UBIQUITIN-LIKE-CONJUGATING ENZYME ATG3"/>
    <property type="match status" value="1"/>
</dbReference>
<dbReference type="OrthoDB" id="1584384at2759"/>
<dbReference type="GO" id="GO:0000045">
    <property type="term" value="P:autophagosome assembly"/>
    <property type="evidence" value="ECO:0007669"/>
    <property type="project" value="TreeGrafter"/>
</dbReference>
<dbReference type="GO" id="GO:0061723">
    <property type="term" value="P:glycophagy"/>
    <property type="evidence" value="ECO:0007669"/>
    <property type="project" value="TreeGrafter"/>
</dbReference>
<dbReference type="VEuPathDB" id="FungiDB:ASPVEDRAFT_132926"/>
<evidence type="ECO:0000256" key="11">
    <source>
        <dbReference type="ARBA" id="ARBA00063981"/>
    </source>
</evidence>
<dbReference type="AlphaFoldDB" id="A0A1L9PKY7"/>
<dbReference type="RefSeq" id="XP_040667959.1">
    <property type="nucleotide sequence ID" value="XM_040806974.1"/>
</dbReference>
<dbReference type="GO" id="GO:0000407">
    <property type="term" value="C:phagophore assembly site"/>
    <property type="evidence" value="ECO:0007669"/>
    <property type="project" value="TreeGrafter"/>
</dbReference>
<dbReference type="InterPro" id="IPR007135">
    <property type="entry name" value="Atg3/Atg10"/>
</dbReference>
<comment type="subcellular location">
    <subcellularLocation>
        <location evidence="1">Cytoplasm</location>
    </subcellularLocation>
</comment>
<dbReference type="Proteomes" id="UP000184073">
    <property type="component" value="Unassembled WGS sequence"/>
</dbReference>
<evidence type="ECO:0000256" key="2">
    <source>
        <dbReference type="ARBA" id="ARBA00007683"/>
    </source>
</evidence>
<dbReference type="Pfam" id="PF24864">
    <property type="entry name" value="DUF7730"/>
    <property type="match status" value="1"/>
</dbReference>